<dbReference type="InterPro" id="IPR004629">
    <property type="entry name" value="WecG_TagA_CpsF"/>
</dbReference>
<keyword evidence="2" id="KW-0808">Transferase</keyword>
<dbReference type="Proteomes" id="UP000000812">
    <property type="component" value="Chromosome"/>
</dbReference>
<dbReference type="NCBIfam" id="TIGR00696">
    <property type="entry name" value="wecG_tagA_cpsF"/>
    <property type="match status" value="1"/>
</dbReference>
<dbReference type="CAZy" id="GT26">
    <property type="family name" value="Glycosyltransferase Family 26"/>
</dbReference>
<evidence type="ECO:0000256" key="2">
    <source>
        <dbReference type="ARBA" id="ARBA00022679"/>
    </source>
</evidence>
<dbReference type="PANTHER" id="PTHR34136">
    <property type="match status" value="1"/>
</dbReference>
<dbReference type="PANTHER" id="PTHR34136:SF1">
    <property type="entry name" value="UDP-N-ACETYL-D-MANNOSAMINURONIC ACID TRANSFERASE"/>
    <property type="match status" value="1"/>
</dbReference>
<reference evidence="3 4" key="1">
    <citation type="journal article" date="2000" name="Nature">
        <title>The genome sequence of the plant pathogen Xylella fastidiosa.</title>
        <authorList>
            <person name="Simpson A.J."/>
            <person name="Reinach F.C."/>
            <person name="Arruda P."/>
            <person name="Abreu F.A."/>
            <person name="Acencio M."/>
            <person name="Alvarenga R."/>
            <person name="Alves L.M."/>
            <person name="Araya J.E."/>
            <person name="Baia G.S."/>
            <person name="Baptista C.S."/>
            <person name="Barros M.H."/>
            <person name="Bonaccorsi E.D."/>
            <person name="Bordin S."/>
            <person name="Bove J.M."/>
            <person name="Briones M.R."/>
            <person name="Bueno M.R."/>
            <person name="Camargo A.A."/>
            <person name="Camargo L.E."/>
            <person name="Carraro D.M."/>
            <person name="Carrer H."/>
            <person name="Colauto N.B."/>
            <person name="Colombo C."/>
            <person name="Costa F.F."/>
            <person name="Costa M.C."/>
            <person name="Costa-Neto C.M."/>
            <person name="Coutinho L.L."/>
            <person name="Cristofani M."/>
            <person name="Dias-Neto E."/>
            <person name="Docena C."/>
            <person name="El-Dorry H."/>
            <person name="Facincani A.P."/>
            <person name="Ferreira A.J."/>
            <person name="Ferreira V.C."/>
            <person name="Ferro J.A."/>
            <person name="Fraga J.S."/>
            <person name="Franca S.C."/>
            <person name="Franco M.C."/>
            <person name="Frohme M."/>
            <person name="Furlan L.R."/>
            <person name="Garnier M."/>
            <person name="Goldman G.H."/>
            <person name="Goldman M.H."/>
            <person name="Gomes S.L."/>
            <person name="Gruber A."/>
            <person name="Ho P.L."/>
            <person name="Hoheisel J.D."/>
            <person name="Junqueira M.L."/>
            <person name="Kemper E.L."/>
            <person name="Kitajima J.P."/>
            <person name="Krieger J.E."/>
            <person name="Kuramae E.E."/>
            <person name="Laigret F."/>
            <person name="Lambais M.R."/>
            <person name="Leite L.C."/>
            <person name="Lemos E.G."/>
            <person name="Lemos M.V."/>
            <person name="Lopes S.A."/>
            <person name="Lopes C.R."/>
            <person name="Machado J.A."/>
            <person name="Machado M.A."/>
            <person name="Madeira A.M."/>
            <person name="Madeira H.M."/>
            <person name="Marino C.L."/>
            <person name="Marques M.V."/>
            <person name="Martins E.A."/>
            <person name="Martins E.M."/>
            <person name="Matsukuma A.Y."/>
            <person name="Menck C.F."/>
            <person name="Miracca E.C."/>
            <person name="Miyaki C.Y."/>
            <person name="Monteriro-Vitorello C.B."/>
            <person name="Moon D.H."/>
            <person name="Nagai M.A."/>
            <person name="Nascimento A.L."/>
            <person name="Netto L.E."/>
            <person name="Nhani A.Jr."/>
            <person name="Nobrega F.G."/>
            <person name="Nunes L.R."/>
            <person name="Oliveira M.A."/>
            <person name="de Oliveira M.C."/>
            <person name="de Oliveira R.C."/>
            <person name="Palmieri D.A."/>
            <person name="Paris A."/>
            <person name="Peixoto B.R."/>
            <person name="Pereira G.A."/>
            <person name="Pereira H.A.Jr."/>
            <person name="Pesquero J.B."/>
            <person name="Quaggio R.B."/>
            <person name="Roberto P.G."/>
            <person name="Rodrigues V."/>
            <person name="de M Rosa A.J."/>
            <person name="de Rosa V.E.Jr."/>
            <person name="de Sa R.G."/>
            <person name="Santelli R.V."/>
            <person name="Sawasaki H.E."/>
            <person name="da Silva A.C."/>
            <person name="da Silva A.M."/>
            <person name="da Silva F.R."/>
            <person name="da Silva W.A.Jr."/>
            <person name="da Silveira J.F."/>
            <person name="Silvestri M.L."/>
            <person name="Siqueira W.J."/>
            <person name="de Souza A.A."/>
            <person name="de Souza A.P."/>
            <person name="Terenzi M.F."/>
            <person name="Truffi D."/>
            <person name="Tsai S.M."/>
            <person name="Tsuhako M.H."/>
            <person name="Vallada H."/>
            <person name="Van Sluys M.A."/>
            <person name="Verjovski-Almeida S."/>
            <person name="Vettore A.L."/>
            <person name="Zago M.A."/>
            <person name="Zatz M."/>
            <person name="Meidanis J."/>
            <person name="Setubal J.C."/>
        </authorList>
    </citation>
    <scope>NUCLEOTIDE SEQUENCE [LARGE SCALE GENOMIC DNA]</scope>
    <source>
        <strain evidence="3 4">9a5c</strain>
    </source>
</reference>
<dbReference type="eggNOG" id="COG1922">
    <property type="taxonomic scope" value="Bacteria"/>
</dbReference>
<name>Q9PAY5_XYLFA</name>
<dbReference type="GO" id="GO:0016758">
    <property type="term" value="F:hexosyltransferase activity"/>
    <property type="evidence" value="ECO:0007669"/>
    <property type="project" value="TreeGrafter"/>
</dbReference>
<dbReference type="HOGENOM" id="CLU_063203_1_0_6"/>
<dbReference type="AlphaFoldDB" id="Q9PAY5"/>
<protein>
    <submittedName>
        <fullName evidence="3">GumM protein</fullName>
    </submittedName>
</protein>
<sequence length="265" mass="29716">MWAFGDFVVTISGISSDPPFIETIDTLLLGGFPVLSTTPSAFVASLYRSLTEERPQRVFFANTNFIVQCQSLRGRMYSERVCILNDGIGMDLAALFIHGRRFVSNLNGTDLIPYLCQHAPRPLRFFLLGAKPGVADMAAQTLCQLGQLVVGTCDGYAQFIAAGEDLVESINASGADVLLVALGNPVQERWILDHDVQLHTPLVFGVGALFDFMSGNVRRAPLWVRRVRGEWLYRLLLEPRRLFKRYSWDLLRFFGVCLLRRRGVN</sequence>
<organism evidence="3 4">
    <name type="scientific">Xylella fastidiosa (strain 9a5c)</name>
    <dbReference type="NCBI Taxonomy" id="160492"/>
    <lineage>
        <taxon>Bacteria</taxon>
        <taxon>Pseudomonadati</taxon>
        <taxon>Pseudomonadota</taxon>
        <taxon>Gammaproteobacteria</taxon>
        <taxon>Lysobacterales</taxon>
        <taxon>Lysobacteraceae</taxon>
        <taxon>Xylella</taxon>
    </lineage>
</organism>
<dbReference type="PIR" id="D82566">
    <property type="entry name" value="D82566"/>
</dbReference>
<dbReference type="STRING" id="160492.XF_2360"/>
<dbReference type="EMBL" id="AE003849">
    <property type="protein sequence ID" value="AAF85159.1"/>
    <property type="molecule type" value="Genomic_DNA"/>
</dbReference>
<dbReference type="CDD" id="cd06533">
    <property type="entry name" value="Glyco_transf_WecG_TagA"/>
    <property type="match status" value="1"/>
</dbReference>
<evidence type="ECO:0000313" key="4">
    <source>
        <dbReference type="Proteomes" id="UP000000812"/>
    </source>
</evidence>
<proteinExistence type="predicted"/>
<evidence type="ECO:0000313" key="3">
    <source>
        <dbReference type="EMBL" id="AAF85159.1"/>
    </source>
</evidence>
<dbReference type="Pfam" id="PF03808">
    <property type="entry name" value="Glyco_tran_WecG"/>
    <property type="match status" value="1"/>
</dbReference>
<keyword evidence="1" id="KW-0328">Glycosyltransferase</keyword>
<accession>Q9PAY5</accession>
<evidence type="ECO:0000256" key="1">
    <source>
        <dbReference type="ARBA" id="ARBA00022676"/>
    </source>
</evidence>
<dbReference type="KEGG" id="xfa:XF_2360"/>
<gene>
    <name evidence="3" type="ordered locus">XF_2360</name>
</gene>